<dbReference type="Pfam" id="PF06279">
    <property type="entry name" value="DUF1033"/>
    <property type="match status" value="1"/>
</dbReference>
<dbReference type="Proteomes" id="UP000279909">
    <property type="component" value="Unassembled WGS sequence"/>
</dbReference>
<comment type="caution">
    <text evidence="1">The sequence shown here is derived from an EMBL/GenBank/DDBJ whole genome shotgun (WGS) entry which is preliminary data.</text>
</comment>
<proteinExistence type="predicted"/>
<dbReference type="AlphaFoldDB" id="A0A3M8HBI2"/>
<name>A0A3M8HBI2_9BACI</name>
<dbReference type="OrthoDB" id="2389779at2"/>
<dbReference type="EMBL" id="RHLQ01000015">
    <property type="protein sequence ID" value="RNC99430.1"/>
    <property type="molecule type" value="Genomic_DNA"/>
</dbReference>
<keyword evidence="2" id="KW-1185">Reference proteome</keyword>
<accession>A0A3M8HBI2</accession>
<organism evidence="1 2">
    <name type="scientific">Lysinibacillus halotolerans</name>
    <dbReference type="NCBI Taxonomy" id="1368476"/>
    <lineage>
        <taxon>Bacteria</taxon>
        <taxon>Bacillati</taxon>
        <taxon>Bacillota</taxon>
        <taxon>Bacilli</taxon>
        <taxon>Bacillales</taxon>
        <taxon>Bacillaceae</taxon>
        <taxon>Lysinibacillus</taxon>
    </lineage>
</organism>
<evidence type="ECO:0000313" key="2">
    <source>
        <dbReference type="Proteomes" id="UP000279909"/>
    </source>
</evidence>
<sequence>MYQLIYMKADYEPWWKFEGWESNIVLTKQFQTEAELKKGLQEMLQDFRSRYEHEANKEGVYYAFWTDEEREYCDACDDDIQIYHGIIVEKSV</sequence>
<gene>
    <name evidence="1" type="ORF">EC501_07865</name>
</gene>
<evidence type="ECO:0000313" key="1">
    <source>
        <dbReference type="EMBL" id="RNC99430.1"/>
    </source>
</evidence>
<reference evidence="1 2" key="1">
    <citation type="journal article" date="2014" name="Int. J. Syst. Evol. Microbiol.">
        <title>Lysinibacillus halotolerans sp. nov., isolated from saline-alkaline soil.</title>
        <authorList>
            <person name="Kong D."/>
            <person name="Wang Y."/>
            <person name="Zhao B."/>
            <person name="Li Y."/>
            <person name="Song J."/>
            <person name="Zhai Y."/>
            <person name="Zhang C."/>
            <person name="Wang H."/>
            <person name="Chen X."/>
            <person name="Zhao B."/>
            <person name="Ruan Z."/>
        </authorList>
    </citation>
    <scope>NUCLEOTIDE SEQUENCE [LARGE SCALE GENOMIC DNA]</scope>
    <source>
        <strain evidence="1 2">MCCC 1A12703</strain>
    </source>
</reference>
<dbReference type="InterPro" id="IPR010434">
    <property type="entry name" value="DUF1033"/>
</dbReference>
<protein>
    <submittedName>
        <fullName evidence="1">DUF1033 family protein</fullName>
    </submittedName>
</protein>